<feature type="compositionally biased region" description="Acidic residues" evidence="1">
    <location>
        <begin position="123"/>
        <end position="138"/>
    </location>
</feature>
<feature type="domain" description="RAP" evidence="2">
    <location>
        <begin position="517"/>
        <end position="575"/>
    </location>
</feature>
<dbReference type="AlphaFoldDB" id="A0A813GS10"/>
<keyword evidence="4" id="KW-1185">Reference proteome</keyword>
<accession>A0A813GS10</accession>
<dbReference type="Pfam" id="PF08373">
    <property type="entry name" value="RAP"/>
    <property type="match status" value="1"/>
</dbReference>
<dbReference type="Proteomes" id="UP000654075">
    <property type="component" value="Unassembled WGS sequence"/>
</dbReference>
<dbReference type="OMA" id="IIPYYEW"/>
<proteinExistence type="predicted"/>
<sequence>FVISIRWDCHVRGGSAFVSPACYALMWRLGATGKEACRALRQSCGRTTQTPSTSCLLASWLRAGVRRHGSDAGASQPDGGSAGLRLRQPQAGSRFPGAGGRGKAPLTPGSLGLEDLPSHDVMDDLQPEDVGEEEDGFEESFGSPSSGTNTQRAGPLARKMWSCARRGVRSEEVWARFSQRVVMTGTMVGPGDVALMFLAFARVKYRDTKALDTISPFILRHIDAFSTTELVLLMNGHKKLEYERLDNIHLLLNAICHRYDEWTGRHVALASNAVASFYIYQPSFWRKVAMCLPKIVWSMNPLELSNLVSAMARVDRRDPRSMIIIARMCRRCALRHLFSQETLATTMNAFSKLDFNHPKLAKVFEDAAIVKLDRALELGSAYRKSGSLRGADVFDVQALVLVLQTLVCLVGTSDEVALKLLTLLAWSKDEVSNYQTRVLKTTAIVLRRQHPELIKKMSREVREALQSFEKSPVKVNTFESRWIAEMRRTLRKMDIIVELKPLVDEQVLDIWLPSSKAVVCAVGPYGYYASTTHRTAYSKLHQRILEMEGYTCLTVPYFEWSELKTEEDKMVYLWSLGRKAASKEKGAASGPGAESLPTIVAEDLQSDLSDLGEARL</sequence>
<protein>
    <recommendedName>
        <fullName evidence="2">RAP domain-containing protein</fullName>
    </recommendedName>
</protein>
<evidence type="ECO:0000256" key="1">
    <source>
        <dbReference type="SAM" id="MobiDB-lite"/>
    </source>
</evidence>
<comment type="caution">
    <text evidence="3">The sequence shown here is derived from an EMBL/GenBank/DDBJ whole genome shotgun (WGS) entry which is preliminary data.</text>
</comment>
<evidence type="ECO:0000313" key="4">
    <source>
        <dbReference type="Proteomes" id="UP000654075"/>
    </source>
</evidence>
<dbReference type="OrthoDB" id="449057at2759"/>
<dbReference type="Pfam" id="PF26188">
    <property type="entry name" value="RESC6"/>
    <property type="match status" value="1"/>
</dbReference>
<feature type="region of interest" description="Disordered" evidence="1">
    <location>
        <begin position="68"/>
        <end position="156"/>
    </location>
</feature>
<dbReference type="InterPro" id="IPR013584">
    <property type="entry name" value="RAP"/>
</dbReference>
<evidence type="ECO:0000313" key="3">
    <source>
        <dbReference type="EMBL" id="CAE8626933.1"/>
    </source>
</evidence>
<feature type="non-terminal residue" evidence="3">
    <location>
        <position position="616"/>
    </location>
</feature>
<evidence type="ECO:0000259" key="2">
    <source>
        <dbReference type="PROSITE" id="PS51286"/>
    </source>
</evidence>
<dbReference type="InterPro" id="IPR058917">
    <property type="entry name" value="RESC6_dom"/>
</dbReference>
<reference evidence="3" key="1">
    <citation type="submission" date="2021-02" db="EMBL/GenBank/DDBJ databases">
        <authorList>
            <person name="Dougan E. K."/>
            <person name="Rhodes N."/>
            <person name="Thang M."/>
            <person name="Chan C."/>
        </authorList>
    </citation>
    <scope>NUCLEOTIDE SEQUENCE</scope>
</reference>
<dbReference type="EMBL" id="CAJNNV010029077">
    <property type="protein sequence ID" value="CAE8626933.1"/>
    <property type="molecule type" value="Genomic_DNA"/>
</dbReference>
<dbReference type="SMART" id="SM00952">
    <property type="entry name" value="RAP"/>
    <property type="match status" value="1"/>
</dbReference>
<organism evidence="3 4">
    <name type="scientific">Polarella glacialis</name>
    <name type="common">Dinoflagellate</name>
    <dbReference type="NCBI Taxonomy" id="89957"/>
    <lineage>
        <taxon>Eukaryota</taxon>
        <taxon>Sar</taxon>
        <taxon>Alveolata</taxon>
        <taxon>Dinophyceae</taxon>
        <taxon>Suessiales</taxon>
        <taxon>Suessiaceae</taxon>
        <taxon>Polarella</taxon>
    </lineage>
</organism>
<dbReference type="PROSITE" id="PS51286">
    <property type="entry name" value="RAP"/>
    <property type="match status" value="1"/>
</dbReference>
<gene>
    <name evidence="3" type="ORF">PGLA1383_LOCUS43812</name>
</gene>
<name>A0A813GS10_POLGL</name>